<dbReference type="eggNOG" id="COG1289">
    <property type="taxonomic scope" value="Bacteria"/>
</dbReference>
<dbReference type="Proteomes" id="UP000027604">
    <property type="component" value="Chromosome I"/>
</dbReference>
<dbReference type="PATRIC" id="fig|1349767.4.peg.1011"/>
<protein>
    <submittedName>
        <fullName evidence="10">Uncharacterized protein</fullName>
    </submittedName>
</protein>
<keyword evidence="4 7" id="KW-1133">Transmembrane helix</keyword>
<gene>
    <name evidence="10" type="ORF">GJA_323</name>
</gene>
<organism evidence="10 11">
    <name type="scientific">Janthinobacterium agaricidamnosum NBRC 102515 = DSM 9628</name>
    <dbReference type="NCBI Taxonomy" id="1349767"/>
    <lineage>
        <taxon>Bacteria</taxon>
        <taxon>Pseudomonadati</taxon>
        <taxon>Pseudomonadota</taxon>
        <taxon>Betaproteobacteria</taxon>
        <taxon>Burkholderiales</taxon>
        <taxon>Oxalobacteraceae</taxon>
        <taxon>Janthinobacterium</taxon>
    </lineage>
</organism>
<evidence type="ECO:0000256" key="6">
    <source>
        <dbReference type="ARBA" id="ARBA00043993"/>
    </source>
</evidence>
<feature type="domain" description="Integral membrane protein YccS N-terminal" evidence="8">
    <location>
        <begin position="82"/>
        <end position="351"/>
    </location>
</feature>
<feature type="transmembrane region" description="Helical" evidence="7">
    <location>
        <begin position="82"/>
        <end position="98"/>
    </location>
</feature>
<dbReference type="PANTHER" id="PTHR30509:SF9">
    <property type="entry name" value="MULTIDRUG RESISTANCE PROTEIN MDTO"/>
    <property type="match status" value="1"/>
</dbReference>
<dbReference type="KEGG" id="jag:GJA_323"/>
<reference evidence="10 11" key="1">
    <citation type="journal article" date="2015" name="Genome Announc.">
        <title>Genome Sequence of Mushroom Soft-Rot Pathogen Janthinobacterium agaricidamnosum.</title>
        <authorList>
            <person name="Graupner K."/>
            <person name="Lackner G."/>
            <person name="Hertweck C."/>
        </authorList>
    </citation>
    <scope>NUCLEOTIDE SEQUENCE [LARGE SCALE GENOMIC DNA]</scope>
    <source>
        <strain evidence="11">NBRC 102515 / DSM 9628</strain>
    </source>
</reference>
<evidence type="ECO:0000313" key="10">
    <source>
        <dbReference type="EMBL" id="CDG80984.1"/>
    </source>
</evidence>
<evidence type="ECO:0000313" key="11">
    <source>
        <dbReference type="Proteomes" id="UP000027604"/>
    </source>
</evidence>
<evidence type="ECO:0000256" key="1">
    <source>
        <dbReference type="ARBA" id="ARBA00004651"/>
    </source>
</evidence>
<dbReference type="PANTHER" id="PTHR30509">
    <property type="entry name" value="P-HYDROXYBENZOIC ACID EFFLUX PUMP SUBUNIT-RELATED"/>
    <property type="match status" value="1"/>
</dbReference>
<dbReference type="STRING" id="1349767.GJA_323"/>
<feature type="transmembrane region" description="Helical" evidence="7">
    <location>
        <begin position="155"/>
        <end position="176"/>
    </location>
</feature>
<feature type="transmembrane region" description="Helical" evidence="7">
    <location>
        <begin position="29"/>
        <end position="48"/>
    </location>
</feature>
<keyword evidence="3 7" id="KW-0812">Transmembrane</keyword>
<name>W0UWZ2_9BURK</name>
<evidence type="ECO:0000256" key="2">
    <source>
        <dbReference type="ARBA" id="ARBA00022475"/>
    </source>
</evidence>
<dbReference type="Pfam" id="PF12805">
    <property type="entry name" value="FUSC-like"/>
    <property type="match status" value="1"/>
</dbReference>
<accession>W0UWZ2</accession>
<evidence type="ECO:0000256" key="3">
    <source>
        <dbReference type="ARBA" id="ARBA00022692"/>
    </source>
</evidence>
<feature type="transmembrane region" description="Helical" evidence="7">
    <location>
        <begin position="427"/>
        <end position="446"/>
    </location>
</feature>
<feature type="transmembrane region" description="Helical" evidence="7">
    <location>
        <begin position="499"/>
        <end position="517"/>
    </location>
</feature>
<dbReference type="HOGENOM" id="CLU_013315_0_1_4"/>
<dbReference type="Pfam" id="PF13515">
    <property type="entry name" value="FUSC_2"/>
    <property type="match status" value="1"/>
</dbReference>
<feature type="transmembrane region" description="Helical" evidence="7">
    <location>
        <begin position="104"/>
        <end position="123"/>
    </location>
</feature>
<dbReference type="EMBL" id="HG322949">
    <property type="protein sequence ID" value="CDG80984.1"/>
    <property type="molecule type" value="Genomic_DNA"/>
</dbReference>
<evidence type="ECO:0000256" key="7">
    <source>
        <dbReference type="SAM" id="Phobius"/>
    </source>
</evidence>
<keyword evidence="5 7" id="KW-0472">Membrane</keyword>
<dbReference type="InterPro" id="IPR049453">
    <property type="entry name" value="Memb_transporter_dom"/>
</dbReference>
<proteinExistence type="inferred from homology"/>
<comment type="similarity">
    <text evidence="6">Belongs to the YccS/YhfK family.</text>
</comment>
<keyword evidence="2" id="KW-1003">Cell membrane</keyword>
<dbReference type="InterPro" id="IPR032692">
    <property type="entry name" value="YccS_N"/>
</dbReference>
<evidence type="ECO:0000256" key="5">
    <source>
        <dbReference type="ARBA" id="ARBA00023136"/>
    </source>
</evidence>
<dbReference type="AlphaFoldDB" id="W0UWZ2"/>
<feature type="transmembrane region" description="Helical" evidence="7">
    <location>
        <begin position="458"/>
        <end position="487"/>
    </location>
</feature>
<evidence type="ECO:0000259" key="8">
    <source>
        <dbReference type="Pfam" id="PF12805"/>
    </source>
</evidence>
<feature type="domain" description="Integral membrane bound transporter" evidence="9">
    <location>
        <begin position="415"/>
        <end position="541"/>
    </location>
</feature>
<sequence length="734" mass="81993">MQRFYFCGDSKGTIMHYALNPRTFIYSHYFYLGLRVAIGLVGLTFLTLAVSDSATAMTVGIGALCTMLMDMPSPLRHKLNEMLAAVLLCSAVTLLISLCSQVHWLLLTVLVLISFLASMMVVYGKKSMPLQLAALFIMTMSMEHDMTPAQSFHHAALFMAGGLAYLVYAMAIAWFLRHRIKQQVLAEALFELAAYIDIKADFYDTRYNLTEQFNKLVRHQSVLADRQQASRDLILRSHDNSKDAIVAQVHVCMLDLYELILSTHTDYAQLRTHLADSDVLVALRKLAFKAARDIEAVAYAMTRKRASYAQIDYDTEWQAIEAEIEELQRRVAAGEPVQEALATLRAQRNKIRALIRMTGELHLASQTIQHDMPFWSGADLAPFLSQQKYEIQMLLSNLRLDSPVFRFALRVAMAISVGLLIGHQLPYMAHSYWIVLTIVIILRPTFSMTKQRRGDRIIGTIIGCVLTALVLYLVHSTIAIVAILFLAIVATPTFIHLRYRYTAIAVSMLILLQMHLVAPDNTNLIGERLIDTFIGAAVATVFSFVLASWEYQSLQRLIRQVLAANLTYMAASFALLQGKCANDMAYRIERKRLMDSLAALSSALVRMLDEPAGKQRAVEDINLFIVQNYLLVAHVAALRSILSRHAAQLPVAAVNAILEHSHRQVCQTLSLALAHQDNAAPASRSLPDTITGPDPASWSGWPLVQRRIRLLQADADKIVVHSEAIVHIVAPQAA</sequence>
<evidence type="ECO:0000256" key="4">
    <source>
        <dbReference type="ARBA" id="ARBA00022989"/>
    </source>
</evidence>
<comment type="subcellular location">
    <subcellularLocation>
        <location evidence="1">Cell membrane</location>
        <topology evidence="1">Multi-pass membrane protein</topology>
    </subcellularLocation>
</comment>
<keyword evidence="11" id="KW-1185">Reference proteome</keyword>
<dbReference type="GO" id="GO:0005886">
    <property type="term" value="C:plasma membrane"/>
    <property type="evidence" value="ECO:0007669"/>
    <property type="project" value="UniProtKB-SubCell"/>
</dbReference>
<evidence type="ECO:0000259" key="9">
    <source>
        <dbReference type="Pfam" id="PF13515"/>
    </source>
</evidence>
<feature type="transmembrane region" description="Helical" evidence="7">
    <location>
        <begin position="529"/>
        <end position="551"/>
    </location>
</feature>